<evidence type="ECO:0000313" key="3">
    <source>
        <dbReference type="Proteomes" id="UP001152795"/>
    </source>
</evidence>
<dbReference type="Pfam" id="PF21787">
    <property type="entry name" value="TNP-like_RNaseH_N"/>
    <property type="match status" value="1"/>
</dbReference>
<name>A0A6S7L951_PARCT</name>
<organism evidence="2 3">
    <name type="scientific">Paramuricea clavata</name>
    <name type="common">Red gorgonian</name>
    <name type="synonym">Violescent sea-whip</name>
    <dbReference type="NCBI Taxonomy" id="317549"/>
    <lineage>
        <taxon>Eukaryota</taxon>
        <taxon>Metazoa</taxon>
        <taxon>Cnidaria</taxon>
        <taxon>Anthozoa</taxon>
        <taxon>Octocorallia</taxon>
        <taxon>Malacalcyonacea</taxon>
        <taxon>Plexauridae</taxon>
        <taxon>Paramuricea</taxon>
    </lineage>
</organism>
<accession>A0A6S7L951</accession>
<keyword evidence="3" id="KW-1185">Reference proteome</keyword>
<comment type="caution">
    <text evidence="2">The sequence shown here is derived from an EMBL/GenBank/DDBJ whole genome shotgun (WGS) entry which is preliminary data.</text>
</comment>
<proteinExistence type="predicted"/>
<evidence type="ECO:0000313" key="2">
    <source>
        <dbReference type="EMBL" id="CAB4029059.1"/>
    </source>
</evidence>
<dbReference type="AlphaFoldDB" id="A0A6S7L951"/>
<reference evidence="2" key="1">
    <citation type="submission" date="2020-04" db="EMBL/GenBank/DDBJ databases">
        <authorList>
            <person name="Alioto T."/>
            <person name="Alioto T."/>
            <person name="Gomez Garrido J."/>
        </authorList>
    </citation>
    <scope>NUCLEOTIDE SEQUENCE</scope>
    <source>
        <strain evidence="2">A484AB</strain>
    </source>
</reference>
<dbReference type="InterPro" id="IPR048365">
    <property type="entry name" value="TNP-like_RNaseH_N"/>
</dbReference>
<feature type="domain" description="Transposable element P transposase-like RNase H" evidence="1">
    <location>
        <begin position="70"/>
        <end position="153"/>
    </location>
</feature>
<sequence length="295" mass="32635">MFADDSTNITTKGSNVEDIQTRLNDDLEQIHQWLLANKLTLNKDKTEYMIIGSRQRLSKIETDPVNELGETKIKRVKYSKTLGIIIDDQLLWKKQVETTVFKVSKDEVLGFVDLGAIKKCELIETSALVVMACGMADKWKQPLGYFLVHESCKAAWEPCREFITAFDKIFDCLNSSSVKCPHVSAHGKLHRKALSDSSVHLKFLTDEAIPFLSSIKVINRTTGADATNTLRCLKGFQITLHAGNCNADFNSMLVGAPSQNALSSLSKTVPKTGPFGGLLAPASSFDDYVVTLEDT</sequence>
<gene>
    <name evidence="2" type="ORF">PACLA_8A024611</name>
</gene>
<evidence type="ECO:0000259" key="1">
    <source>
        <dbReference type="Pfam" id="PF21787"/>
    </source>
</evidence>
<dbReference type="Proteomes" id="UP001152795">
    <property type="component" value="Unassembled WGS sequence"/>
</dbReference>
<dbReference type="EMBL" id="CACRXK020015916">
    <property type="protein sequence ID" value="CAB4029059.1"/>
    <property type="molecule type" value="Genomic_DNA"/>
</dbReference>
<protein>
    <recommendedName>
        <fullName evidence="1">Transposable element P transposase-like RNase H domain-containing protein</fullName>
    </recommendedName>
</protein>